<feature type="transmembrane region" description="Helical" evidence="6">
    <location>
        <begin position="70"/>
        <end position="92"/>
    </location>
</feature>
<comment type="caution">
    <text evidence="7">The sequence shown here is derived from an EMBL/GenBank/DDBJ whole genome shotgun (WGS) entry which is preliminary data.</text>
</comment>
<feature type="transmembrane region" description="Helical" evidence="6">
    <location>
        <begin position="147"/>
        <end position="170"/>
    </location>
</feature>
<reference evidence="7 8" key="1">
    <citation type="submission" date="2018-04" db="EMBL/GenBank/DDBJ databases">
        <title>Novel Campyloabacter and Helicobacter Species and Strains.</title>
        <authorList>
            <person name="Mannion A.J."/>
            <person name="Shen Z."/>
            <person name="Fox J.G."/>
        </authorList>
    </citation>
    <scope>NUCLEOTIDE SEQUENCE [LARGE SCALE GENOMIC DNA]</scope>
    <source>
        <strain evidence="7 8">MIT 99-5101</strain>
    </source>
</reference>
<gene>
    <name evidence="7" type="ORF">CQA43_00355</name>
</gene>
<keyword evidence="2" id="KW-1003">Cell membrane</keyword>
<feature type="transmembrane region" description="Helical" evidence="6">
    <location>
        <begin position="42"/>
        <end position="64"/>
    </location>
</feature>
<evidence type="ECO:0000256" key="2">
    <source>
        <dbReference type="ARBA" id="ARBA00022475"/>
    </source>
</evidence>
<dbReference type="PANTHER" id="PTHR30086:SF20">
    <property type="entry name" value="ARGININE EXPORTER PROTEIN ARGO-RELATED"/>
    <property type="match status" value="1"/>
</dbReference>
<dbReference type="Proteomes" id="UP000256650">
    <property type="component" value="Unassembled WGS sequence"/>
</dbReference>
<dbReference type="GO" id="GO:0005886">
    <property type="term" value="C:plasma membrane"/>
    <property type="evidence" value="ECO:0007669"/>
    <property type="project" value="UniProtKB-SubCell"/>
</dbReference>
<evidence type="ECO:0000256" key="5">
    <source>
        <dbReference type="ARBA" id="ARBA00023136"/>
    </source>
</evidence>
<proteinExistence type="predicted"/>
<evidence type="ECO:0000313" key="8">
    <source>
        <dbReference type="Proteomes" id="UP000256650"/>
    </source>
</evidence>
<sequence>MESLILELSTLFIVGFIGALTPGPDILFVLRNTISFGTKAGFSSLFGIFCGWLVFISLIYFGFAHLINGALSQGILSCIGGFYLFYVAFALLRKPKNTIDFHLHLQTSKTFFYDFILKGFLLNLSNPKAILFFAVIITPFMNQYLEISLLVLLCGLFFTFILVIMLGVFFRKFINNTFFDKIDKICGIVFILFGILLFISSYQSFQLVFFNEI</sequence>
<keyword evidence="8" id="KW-1185">Reference proteome</keyword>
<keyword evidence="5 6" id="KW-0472">Membrane</keyword>
<dbReference type="InterPro" id="IPR001123">
    <property type="entry name" value="LeuE-type"/>
</dbReference>
<dbReference type="EMBL" id="NXLS01000001">
    <property type="protein sequence ID" value="RDU64307.1"/>
    <property type="molecule type" value="Genomic_DNA"/>
</dbReference>
<protein>
    <submittedName>
        <fullName evidence="7">LysE family translocator</fullName>
    </submittedName>
</protein>
<keyword evidence="3 6" id="KW-0812">Transmembrane</keyword>
<evidence type="ECO:0000256" key="6">
    <source>
        <dbReference type="SAM" id="Phobius"/>
    </source>
</evidence>
<comment type="subcellular location">
    <subcellularLocation>
        <location evidence="1">Cell membrane</location>
        <topology evidence="1">Multi-pass membrane protein</topology>
    </subcellularLocation>
</comment>
<dbReference type="OrthoDB" id="5340182at2"/>
<organism evidence="7 8">
    <name type="scientific">Helicobacter ganmani</name>
    <dbReference type="NCBI Taxonomy" id="60246"/>
    <lineage>
        <taxon>Bacteria</taxon>
        <taxon>Pseudomonadati</taxon>
        <taxon>Campylobacterota</taxon>
        <taxon>Epsilonproteobacteria</taxon>
        <taxon>Campylobacterales</taxon>
        <taxon>Helicobacteraceae</taxon>
        <taxon>Helicobacter</taxon>
    </lineage>
</organism>
<dbReference type="GO" id="GO:0015171">
    <property type="term" value="F:amino acid transmembrane transporter activity"/>
    <property type="evidence" value="ECO:0007669"/>
    <property type="project" value="TreeGrafter"/>
</dbReference>
<dbReference type="PANTHER" id="PTHR30086">
    <property type="entry name" value="ARGININE EXPORTER PROTEIN ARGO"/>
    <property type="match status" value="1"/>
</dbReference>
<name>A0A3D8IGD5_9HELI</name>
<dbReference type="AlphaFoldDB" id="A0A3D8IGD5"/>
<evidence type="ECO:0000256" key="4">
    <source>
        <dbReference type="ARBA" id="ARBA00022989"/>
    </source>
</evidence>
<evidence type="ECO:0000256" key="1">
    <source>
        <dbReference type="ARBA" id="ARBA00004651"/>
    </source>
</evidence>
<accession>A0A3D8IGD5</accession>
<feature type="transmembrane region" description="Helical" evidence="6">
    <location>
        <begin position="112"/>
        <end position="141"/>
    </location>
</feature>
<evidence type="ECO:0000256" key="3">
    <source>
        <dbReference type="ARBA" id="ARBA00022692"/>
    </source>
</evidence>
<feature type="transmembrane region" description="Helical" evidence="6">
    <location>
        <begin position="12"/>
        <end position="30"/>
    </location>
</feature>
<dbReference type="Pfam" id="PF01810">
    <property type="entry name" value="LysE"/>
    <property type="match status" value="1"/>
</dbReference>
<dbReference type="GeneID" id="82534745"/>
<keyword evidence="4 6" id="KW-1133">Transmembrane helix</keyword>
<dbReference type="RefSeq" id="WP_115550641.1">
    <property type="nucleotide sequence ID" value="NZ_CAOVYC010000004.1"/>
</dbReference>
<evidence type="ECO:0000313" key="7">
    <source>
        <dbReference type="EMBL" id="RDU64307.1"/>
    </source>
</evidence>
<feature type="transmembrane region" description="Helical" evidence="6">
    <location>
        <begin position="182"/>
        <end position="202"/>
    </location>
</feature>